<name>A0A4S8PF61_9ACTN</name>
<evidence type="ECO:0000313" key="4">
    <source>
        <dbReference type="Proteomes" id="UP000305792"/>
    </source>
</evidence>
<evidence type="ECO:0000256" key="2">
    <source>
        <dbReference type="SAM" id="Phobius"/>
    </source>
</evidence>
<feature type="transmembrane region" description="Helical" evidence="2">
    <location>
        <begin position="216"/>
        <end position="239"/>
    </location>
</feature>
<dbReference type="Proteomes" id="UP000305792">
    <property type="component" value="Unassembled WGS sequence"/>
</dbReference>
<keyword evidence="2" id="KW-0812">Transmembrane</keyword>
<protein>
    <submittedName>
        <fullName evidence="3">DUF2637 domain-containing protein</fullName>
    </submittedName>
</protein>
<keyword evidence="2" id="KW-0472">Membrane</keyword>
<accession>A0A4S8PF61</accession>
<reference evidence="3 4" key="1">
    <citation type="journal article" date="2018" name="Int. J. Syst. Evol. Microbiol.">
        <title>Glycomyces paridis sp. nov., isolated from the medicinal plant Paris polyphylla.</title>
        <authorList>
            <person name="Fang X.M."/>
            <person name="Bai J.L."/>
            <person name="Su J."/>
            <person name="Zhao L.L."/>
            <person name="Liu H.Y."/>
            <person name="Ma B.P."/>
            <person name="Zhang Y.Q."/>
            <person name="Yu L.Y."/>
        </authorList>
    </citation>
    <scope>NUCLEOTIDE SEQUENCE [LARGE SCALE GENOMIC DNA]</scope>
    <source>
        <strain evidence="3 4">CPCC 204357</strain>
    </source>
</reference>
<evidence type="ECO:0000256" key="1">
    <source>
        <dbReference type="SAM" id="MobiDB-lite"/>
    </source>
</evidence>
<dbReference type="RefSeq" id="WP_136530185.1">
    <property type="nucleotide sequence ID" value="NZ_STGX01000009.1"/>
</dbReference>
<feature type="compositionally biased region" description="Basic and acidic residues" evidence="1">
    <location>
        <begin position="83"/>
        <end position="97"/>
    </location>
</feature>
<keyword evidence="2" id="KW-1133">Transmembrane helix</keyword>
<feature type="transmembrane region" description="Helical" evidence="2">
    <location>
        <begin position="117"/>
        <end position="141"/>
    </location>
</feature>
<feature type="region of interest" description="Disordered" evidence="1">
    <location>
        <begin position="68"/>
        <end position="97"/>
    </location>
</feature>
<organism evidence="3 4">
    <name type="scientific">Glycomyces paridis</name>
    <dbReference type="NCBI Taxonomy" id="2126555"/>
    <lineage>
        <taxon>Bacteria</taxon>
        <taxon>Bacillati</taxon>
        <taxon>Actinomycetota</taxon>
        <taxon>Actinomycetes</taxon>
        <taxon>Glycomycetales</taxon>
        <taxon>Glycomycetaceae</taxon>
        <taxon>Glycomyces</taxon>
    </lineage>
</organism>
<proteinExistence type="predicted"/>
<evidence type="ECO:0000313" key="3">
    <source>
        <dbReference type="EMBL" id="THV27952.1"/>
    </source>
</evidence>
<gene>
    <name evidence="3" type="ORF">E9998_13255</name>
</gene>
<sequence>MVDVIDRIDRTWEPDEAARIEVLRLYDESIAARAPRTGAEIARELKGLKPRWTQGVIRSAVSDRRRAAKADAKRTAATAEVPEPAKEPKAARADRARPAAVVTPDPLVRAQRTGAGIAWSAFALGLAVSIAANIGHVLIVVRPEAGLVRIASMGMSALWPLLLAVAVEVVSRVAWPHSWRWWLPGYAGTIIVGLIAFTISYQHLHGLLLAFGESALTALVGPIALDLTIVVAGVALLAIGEARKNAPATATIEP</sequence>
<keyword evidence="4" id="KW-1185">Reference proteome</keyword>
<dbReference type="InterPro" id="IPR021235">
    <property type="entry name" value="DUF2637"/>
</dbReference>
<dbReference type="EMBL" id="STGX01000009">
    <property type="protein sequence ID" value="THV27952.1"/>
    <property type="molecule type" value="Genomic_DNA"/>
</dbReference>
<dbReference type="Pfam" id="PF10935">
    <property type="entry name" value="DUF2637"/>
    <property type="match status" value="1"/>
</dbReference>
<feature type="transmembrane region" description="Helical" evidence="2">
    <location>
        <begin position="181"/>
        <end position="204"/>
    </location>
</feature>
<dbReference type="OrthoDB" id="3405422at2"/>
<dbReference type="AlphaFoldDB" id="A0A4S8PF61"/>
<comment type="caution">
    <text evidence="3">The sequence shown here is derived from an EMBL/GenBank/DDBJ whole genome shotgun (WGS) entry which is preliminary data.</text>
</comment>
<feature type="transmembrane region" description="Helical" evidence="2">
    <location>
        <begin position="147"/>
        <end position="169"/>
    </location>
</feature>